<proteinExistence type="predicted"/>
<evidence type="ECO:0000313" key="3">
    <source>
        <dbReference type="Proteomes" id="UP000192847"/>
    </source>
</evidence>
<dbReference type="SUPFAM" id="SSF69635">
    <property type="entry name" value="Type III secretory system chaperone-like"/>
    <property type="match status" value="1"/>
</dbReference>
<dbReference type="EMBL" id="MVIL01000209">
    <property type="protein sequence ID" value="ORB77281.1"/>
    <property type="molecule type" value="Genomic_DNA"/>
</dbReference>
<gene>
    <name evidence="2" type="ORF">BST46_25375</name>
</gene>
<keyword evidence="3" id="KW-1185">Reference proteome</keyword>
<accession>A0ABX3TEQ1</accession>
<reference evidence="2 3" key="1">
    <citation type="submission" date="2017-02" db="EMBL/GenBank/DDBJ databases">
        <title>The new phylogeny of genus Mycobacterium.</title>
        <authorList>
            <person name="Tortoli E."/>
            <person name="Trovato A."/>
            <person name="Cirillo D.M."/>
        </authorList>
    </citation>
    <scope>NUCLEOTIDE SEQUENCE [LARGE SCALE GENOMIC DNA]</scope>
    <source>
        <strain evidence="2 3">CCUG 56329</strain>
    </source>
</reference>
<name>A0ABX3TEQ1_9MYCO</name>
<sequence>MAAKFCRWVYYEDSKTISVEYVLLGDHLQENELMTALAALARRADYHDDLLQQKLGGVRAFEV</sequence>
<feature type="domain" description="TY-Chap central" evidence="1">
    <location>
        <begin position="4"/>
        <end position="62"/>
    </location>
</feature>
<dbReference type="InterPro" id="IPR054343">
    <property type="entry name" value="TY-Chap_M"/>
</dbReference>
<dbReference type="Gene3D" id="3.30.1460.10">
    <property type="match status" value="1"/>
</dbReference>
<comment type="caution">
    <text evidence="2">The sequence shown here is derived from an EMBL/GenBank/DDBJ whole genome shotgun (WGS) entry which is preliminary data.</text>
</comment>
<dbReference type="Proteomes" id="UP000192847">
    <property type="component" value="Unassembled WGS sequence"/>
</dbReference>
<protein>
    <recommendedName>
        <fullName evidence="1">TY-Chap central domain-containing protein</fullName>
    </recommendedName>
</protein>
<dbReference type="Pfam" id="PF22551">
    <property type="entry name" value="TY-Chap1"/>
    <property type="match status" value="1"/>
</dbReference>
<evidence type="ECO:0000313" key="2">
    <source>
        <dbReference type="EMBL" id="ORB77281.1"/>
    </source>
</evidence>
<organism evidence="2 3">
    <name type="scientific">Mycobacterium timonense</name>
    <dbReference type="NCBI Taxonomy" id="701043"/>
    <lineage>
        <taxon>Bacteria</taxon>
        <taxon>Bacillati</taxon>
        <taxon>Actinomycetota</taxon>
        <taxon>Actinomycetes</taxon>
        <taxon>Mycobacteriales</taxon>
        <taxon>Mycobacteriaceae</taxon>
        <taxon>Mycobacterium</taxon>
        <taxon>Mycobacterium avium complex (MAC)</taxon>
    </lineage>
</organism>
<evidence type="ECO:0000259" key="1">
    <source>
        <dbReference type="Pfam" id="PF22551"/>
    </source>
</evidence>